<dbReference type="WBParaSite" id="BTMF_0001560101-mRNA-1">
    <property type="protein sequence ID" value="BTMF_0001560101-mRNA-1"/>
    <property type="gene ID" value="BTMF_0001560101"/>
</dbReference>
<sequence>LITAQMFAFWNCAMRLSSVNVLTVGRDIATMFRVIHEEYNPRIACSFSDHDFHEQYLQFAPLQYNLQRHDQGVTYSIP</sequence>
<protein>
    <submittedName>
        <fullName evidence="1">Replicase</fullName>
    </submittedName>
</protein>
<name>A0A0R3R6F7_9BILA</name>
<evidence type="ECO:0000313" key="1">
    <source>
        <dbReference type="WBParaSite" id="BTMF_0001560101-mRNA-1"/>
    </source>
</evidence>
<dbReference type="AlphaFoldDB" id="A0A0R3R6F7"/>
<organism evidence="1">
    <name type="scientific">Brugia timori</name>
    <dbReference type="NCBI Taxonomy" id="42155"/>
    <lineage>
        <taxon>Eukaryota</taxon>
        <taxon>Metazoa</taxon>
        <taxon>Ecdysozoa</taxon>
        <taxon>Nematoda</taxon>
        <taxon>Chromadorea</taxon>
        <taxon>Rhabditida</taxon>
        <taxon>Spirurina</taxon>
        <taxon>Spiruromorpha</taxon>
        <taxon>Filarioidea</taxon>
        <taxon>Onchocercidae</taxon>
        <taxon>Brugia</taxon>
    </lineage>
</organism>
<reference evidence="1" key="1">
    <citation type="submission" date="2017-02" db="UniProtKB">
        <authorList>
            <consortium name="WormBaseParasite"/>
        </authorList>
    </citation>
    <scope>IDENTIFICATION</scope>
</reference>
<accession>A0A0R3R6F7</accession>
<proteinExistence type="predicted"/>